<name>A0A1G8GU93_9BACI</name>
<sequence>MHERREGMGFFKRAGNRKKHAEEAEQFLFEGEKLQSTYGLLVDFVAFTSHRILFVDKSVLSKSKSVVVSIPYGKIEEIAIEKTGFFSVSNNIEITTKKETHSLTFLKDTNVMEVYRDLAKRIC</sequence>
<proteinExistence type="predicted"/>
<dbReference type="Gene3D" id="2.30.29.50">
    <property type="entry name" value="Bacterial Pleckstrin homology domain"/>
    <property type="match status" value="1"/>
</dbReference>
<organism evidence="2 3">
    <name type="scientific">Alteribacillus persepolensis</name>
    <dbReference type="NCBI Taxonomy" id="568899"/>
    <lineage>
        <taxon>Bacteria</taxon>
        <taxon>Bacillati</taxon>
        <taxon>Bacillota</taxon>
        <taxon>Bacilli</taxon>
        <taxon>Bacillales</taxon>
        <taxon>Bacillaceae</taxon>
        <taxon>Alteribacillus</taxon>
    </lineage>
</organism>
<dbReference type="OrthoDB" id="3199551at2"/>
<dbReference type="AlphaFoldDB" id="A0A1G8GU93"/>
<dbReference type="InterPro" id="IPR012544">
    <property type="entry name" value="PHb"/>
</dbReference>
<protein>
    <submittedName>
        <fullName evidence="2">PH domain-containing protein</fullName>
    </submittedName>
</protein>
<dbReference type="InterPro" id="IPR037063">
    <property type="entry name" value="PHb_sf"/>
</dbReference>
<keyword evidence="3" id="KW-1185">Reference proteome</keyword>
<dbReference type="SUPFAM" id="SSF50729">
    <property type="entry name" value="PH domain-like"/>
    <property type="match status" value="1"/>
</dbReference>
<accession>A0A1G8GU93</accession>
<dbReference type="STRING" id="568899.SAMN05192534_11714"/>
<evidence type="ECO:0000313" key="2">
    <source>
        <dbReference type="EMBL" id="SDH97919.1"/>
    </source>
</evidence>
<dbReference type="Proteomes" id="UP000199163">
    <property type="component" value="Unassembled WGS sequence"/>
</dbReference>
<dbReference type="Pfam" id="PF08000">
    <property type="entry name" value="bPH_1"/>
    <property type="match status" value="1"/>
</dbReference>
<feature type="domain" description="Bacterial Pleckstrin homology" evidence="1">
    <location>
        <begin position="17"/>
        <end position="120"/>
    </location>
</feature>
<dbReference type="EMBL" id="FNDK01000017">
    <property type="protein sequence ID" value="SDH97919.1"/>
    <property type="molecule type" value="Genomic_DNA"/>
</dbReference>
<gene>
    <name evidence="2" type="ORF">SAMN05192534_11714</name>
</gene>
<reference evidence="2 3" key="1">
    <citation type="submission" date="2016-10" db="EMBL/GenBank/DDBJ databases">
        <authorList>
            <person name="de Groot N.N."/>
        </authorList>
    </citation>
    <scope>NUCLEOTIDE SEQUENCE [LARGE SCALE GENOMIC DNA]</scope>
    <source>
        <strain evidence="2 3">DSM 21632</strain>
    </source>
</reference>
<evidence type="ECO:0000313" key="3">
    <source>
        <dbReference type="Proteomes" id="UP000199163"/>
    </source>
</evidence>
<evidence type="ECO:0000259" key="1">
    <source>
        <dbReference type="Pfam" id="PF08000"/>
    </source>
</evidence>